<reference evidence="3 4" key="1">
    <citation type="journal article" date="2016" name="BMC Genomics">
        <title>Comparative genomics reveals Cyclospora cayetanensis possesses coccidia-like metabolism and invasion components but unique surface antigens.</title>
        <authorList>
            <person name="Liu S."/>
            <person name="Wang L."/>
            <person name="Zheng H."/>
            <person name="Xu Z."/>
            <person name="Roellig D.M."/>
            <person name="Li N."/>
            <person name="Frace M.A."/>
            <person name="Tang K."/>
            <person name="Arrowood M.J."/>
            <person name="Moss D.M."/>
            <person name="Zhang L."/>
            <person name="Feng Y."/>
            <person name="Xiao L."/>
        </authorList>
    </citation>
    <scope>NUCLEOTIDE SEQUENCE [LARGE SCALE GENOMIC DNA]</scope>
    <source>
        <strain evidence="3 4">CHN_HEN01</strain>
    </source>
</reference>
<evidence type="ECO:0000259" key="2">
    <source>
        <dbReference type="Pfam" id="PF14733"/>
    </source>
</evidence>
<dbReference type="VEuPathDB" id="ToxoDB:LOC34618717"/>
<dbReference type="EMBL" id="JROU02001861">
    <property type="protein sequence ID" value="OEH74955.1"/>
    <property type="molecule type" value="Genomic_DNA"/>
</dbReference>
<feature type="region of interest" description="Disordered" evidence="1">
    <location>
        <begin position="270"/>
        <end position="301"/>
    </location>
</feature>
<keyword evidence="4" id="KW-1185">Reference proteome</keyword>
<feature type="region of interest" description="Disordered" evidence="1">
    <location>
        <begin position="229"/>
        <end position="256"/>
    </location>
</feature>
<comment type="caution">
    <text evidence="3">The sequence shown here is derived from an EMBL/GenBank/DDBJ whole genome shotgun (WGS) entry which is preliminary data.</text>
</comment>
<dbReference type="InterPro" id="IPR028078">
    <property type="entry name" value="ACDC"/>
</dbReference>
<organism evidence="3 4">
    <name type="scientific">Cyclospora cayetanensis</name>
    <dbReference type="NCBI Taxonomy" id="88456"/>
    <lineage>
        <taxon>Eukaryota</taxon>
        <taxon>Sar</taxon>
        <taxon>Alveolata</taxon>
        <taxon>Apicomplexa</taxon>
        <taxon>Conoidasida</taxon>
        <taxon>Coccidia</taxon>
        <taxon>Eucoccidiorida</taxon>
        <taxon>Eimeriorina</taxon>
        <taxon>Eimeriidae</taxon>
        <taxon>Cyclospora</taxon>
    </lineage>
</organism>
<dbReference type="VEuPathDB" id="ToxoDB:cyc_01763"/>
<feature type="domain" description="AP2-coincident C-terminal" evidence="2">
    <location>
        <begin position="372"/>
        <end position="460"/>
    </location>
</feature>
<feature type="compositionally biased region" description="Low complexity" evidence="1">
    <location>
        <begin position="229"/>
        <end position="240"/>
    </location>
</feature>
<proteinExistence type="predicted"/>
<dbReference type="Gene3D" id="1.20.5.2050">
    <property type="match status" value="1"/>
</dbReference>
<dbReference type="Pfam" id="PF14733">
    <property type="entry name" value="ACDC"/>
    <property type="match status" value="1"/>
</dbReference>
<dbReference type="InParanoid" id="A0A1D3CUU6"/>
<sequence>MKGGGTLLHSSRESPPLLQQLQEMLQRYISLQQESTTACAHLQGEPLERALSPEATWCSAASSSTPKELDLAGASKHAAPAAPVPCALLSRQRQQQQRQQAREDMARRARALPHKVGVKFDPTCPRWIAHWKRDGQRFFRSFSVEKNGFEEAWHMAVKCRRENCEDYDYNNPTLLQNGKTHAFLPMPEDDAGRAAPSAAICRSWGSPRGTASDCEKGVKNKLRAKVEAAASAAAPTTASTCRSISDDKAPDEEQGEYEIEGGPLLAVEGHKTSEQKDPSSPVWSFGAFSTPQPEESLRESAEETVHGVAPQRGCERSSSLAFVGSNSSARMFEPASLENSLDTAEAGRGGLSAALPSKDGCRVLSSSMEKEDADKRLQLVKAAVCLLLRDLRDVCLLSWVPYYIIEPNEEFACLSRCLSLAEKCEDEQQLQPFLSVFSPLIAQRKLPSTLPVRQQKDLLELTVQTAKLVAA</sequence>
<dbReference type="AlphaFoldDB" id="A0A1D3CUU6"/>
<protein>
    <submittedName>
        <fullName evidence="3">Hypothtetical protein, conserved</fullName>
    </submittedName>
</protein>
<accession>A0A1D3CUU6</accession>
<name>A0A1D3CUU6_9EIME</name>
<evidence type="ECO:0000313" key="3">
    <source>
        <dbReference type="EMBL" id="OEH74955.1"/>
    </source>
</evidence>
<evidence type="ECO:0000256" key="1">
    <source>
        <dbReference type="SAM" id="MobiDB-lite"/>
    </source>
</evidence>
<dbReference type="Proteomes" id="UP000095192">
    <property type="component" value="Unassembled WGS sequence"/>
</dbReference>
<gene>
    <name evidence="3" type="ORF">cyc_01763</name>
</gene>
<evidence type="ECO:0000313" key="4">
    <source>
        <dbReference type="Proteomes" id="UP000095192"/>
    </source>
</evidence>